<evidence type="ECO:0000313" key="4">
    <source>
        <dbReference type="EMBL" id="AZS27793.1"/>
    </source>
</evidence>
<reference evidence="4" key="1">
    <citation type="journal article" date="2018" name="Phytopathology">
        <title>Multilocus characterization, gene expression analysis of putative immunodominant protein coding regions, and development of recombinase polymerase amplification assay for detection of 'Candidatus Phytoplasma pruni' in Prunus avium.</title>
        <authorList>
            <person name="Villamor D.E."/>
            <person name="Eastwell K."/>
        </authorList>
    </citation>
    <scope>NUCLEOTIDE SEQUENCE</scope>
    <source>
        <strain evidence="4">10289-A</strain>
    </source>
</reference>
<organism evidence="4">
    <name type="scientific">Candidatus Phytoplasma pruni -related phytoplasma</name>
    <dbReference type="NCBI Taxonomy" id="2213004"/>
    <lineage>
        <taxon>Bacteria</taxon>
        <taxon>Bacillati</taxon>
        <taxon>Mycoplasmatota</taxon>
        <taxon>Mollicutes</taxon>
        <taxon>Acholeplasmatales</taxon>
        <taxon>Acholeplasmataceae</taxon>
        <taxon>Candidatus Phytoplasma</taxon>
        <taxon>16SrIII (X-disease group)</taxon>
    </lineage>
</organism>
<reference evidence="4" key="2">
    <citation type="submission" date="2018-08" db="EMBL/GenBank/DDBJ databases">
        <authorList>
            <person name="Villamor D.E.V."/>
            <person name="Eastwell K.C."/>
        </authorList>
    </citation>
    <scope>NUCLEOTIDE SEQUENCE</scope>
    <source>
        <strain evidence="4">10289-A</strain>
    </source>
</reference>
<evidence type="ECO:0000256" key="1">
    <source>
        <dbReference type="SAM" id="Coils"/>
    </source>
</evidence>
<feature type="coiled-coil region" evidence="1">
    <location>
        <begin position="118"/>
        <end position="191"/>
    </location>
</feature>
<keyword evidence="1" id="KW-0175">Coiled coil</keyword>
<keyword evidence="3" id="KW-0472">Membrane</keyword>
<feature type="compositionally biased region" description="Basic and acidic residues" evidence="2">
    <location>
        <begin position="239"/>
        <end position="256"/>
    </location>
</feature>
<feature type="region of interest" description="Disordered" evidence="2">
    <location>
        <begin position="236"/>
        <end position="288"/>
    </location>
</feature>
<dbReference type="AlphaFoldDB" id="A0A3S9VMK8"/>
<name>A0A3S9VMK8_9MOLU</name>
<keyword evidence="3" id="KW-0812">Transmembrane</keyword>
<sequence>MFSQNKNYLSKFLQLTGILSVFILIFFSHNKVFGMTGDGEKTPSIQEQILKIKNKDQQKDDIKGQADALLQEISNFETAIQNIFTTAIIEELKKLLKDVDCDSLLTEISNKLAINTILQDDKQILEDMQQSVTKIKEQKQNYLNDVSVLSKAGEKTLEEVKTAFNNIMGQNQLLETNMKGLENQQTKLTAANKLSDTNISNLRKKINNFLNKSPSSKLEVKKTQLTKIETDYQNLNKAETSKTSDQKTAETTDKNSNKGSETANEDIKKGAETPKTAAKTTKSTTKTDDKEKNINTFQIIIIGVFIAIMISVIIVWILQQIKKPQSKR</sequence>
<keyword evidence="3" id="KW-1133">Transmembrane helix</keyword>
<accession>A0A3S9VMK8</accession>
<protein>
    <submittedName>
        <fullName evidence="4">Immunodominant protein</fullName>
    </submittedName>
</protein>
<evidence type="ECO:0000256" key="2">
    <source>
        <dbReference type="SAM" id="MobiDB-lite"/>
    </source>
</evidence>
<feature type="transmembrane region" description="Helical" evidence="3">
    <location>
        <begin position="297"/>
        <end position="318"/>
    </location>
</feature>
<gene>
    <name evidence="4" type="primary">idpA</name>
</gene>
<feature type="transmembrane region" description="Helical" evidence="3">
    <location>
        <begin position="12"/>
        <end position="29"/>
    </location>
</feature>
<evidence type="ECO:0000256" key="3">
    <source>
        <dbReference type="SAM" id="Phobius"/>
    </source>
</evidence>
<proteinExistence type="predicted"/>
<dbReference type="EMBL" id="MH810045">
    <property type="protein sequence ID" value="AZS27793.1"/>
    <property type="molecule type" value="Genomic_DNA"/>
</dbReference>
<feature type="compositionally biased region" description="Low complexity" evidence="2">
    <location>
        <begin position="273"/>
        <end position="284"/>
    </location>
</feature>